<dbReference type="AlphaFoldDB" id="A0ABD3MTK2"/>
<feature type="region of interest" description="Disordered" evidence="1">
    <location>
        <begin position="379"/>
        <end position="417"/>
    </location>
</feature>
<accession>A0ABD3MTK2</accession>
<dbReference type="Proteomes" id="UP001530315">
    <property type="component" value="Unassembled WGS sequence"/>
</dbReference>
<feature type="compositionally biased region" description="Polar residues" evidence="1">
    <location>
        <begin position="172"/>
        <end position="183"/>
    </location>
</feature>
<feature type="region of interest" description="Disordered" evidence="1">
    <location>
        <begin position="171"/>
        <end position="211"/>
    </location>
</feature>
<proteinExistence type="predicted"/>
<evidence type="ECO:0008006" key="4">
    <source>
        <dbReference type="Google" id="ProtNLM"/>
    </source>
</evidence>
<organism evidence="2 3">
    <name type="scientific">Stephanodiscus triporus</name>
    <dbReference type="NCBI Taxonomy" id="2934178"/>
    <lineage>
        <taxon>Eukaryota</taxon>
        <taxon>Sar</taxon>
        <taxon>Stramenopiles</taxon>
        <taxon>Ochrophyta</taxon>
        <taxon>Bacillariophyta</taxon>
        <taxon>Coscinodiscophyceae</taxon>
        <taxon>Thalassiosirophycidae</taxon>
        <taxon>Stephanodiscales</taxon>
        <taxon>Stephanodiscaceae</taxon>
        <taxon>Stephanodiscus</taxon>
    </lineage>
</organism>
<feature type="region of interest" description="Disordered" evidence="1">
    <location>
        <begin position="1"/>
        <end position="23"/>
    </location>
</feature>
<dbReference type="EMBL" id="JALLAZ020001710">
    <property type="protein sequence ID" value="KAL3767281.1"/>
    <property type="molecule type" value="Genomic_DNA"/>
</dbReference>
<sequence length="417" mass="45987">MSVDSIEMASLDTAMRPQNTAAKRLTEPDVQAVFSCLSSNQQPPKRLAFRIIRIPQNGLKLSPPSFEFDDGLYVLLRSRMNELAPVPPEHADKLMTDSDLASLPSCPWSLSGPQYPKHDGQKVQQRYCYPRGNPDYSNGKGGAMWTMVDQGREDIDCRILHVYHSSKRAGFVSNSESVKSTSTEGKRKHSGGDKNKRQKRKASAGTVMRSPGLLQRDLLSSPCHSQLSMNLDADLDFNSTNLFDTNATPIDNNFSFMPIRGTESRSIEDMMLNNAAFNSAVAGQSTSSGYYVQYAHARYPPPIVQEGRNAYDGAWTAESHSPPKENPTVDAADFSKRLLKVEGDLWAEVHGSKSTADQILRLQLLQNWAKGIAQMPLQPRKEPTLDAAEASATTHPDADSSQFSIKIESPETPSITP</sequence>
<protein>
    <recommendedName>
        <fullName evidence="4">NAC domain-containing protein</fullName>
    </recommendedName>
</protein>
<keyword evidence="3" id="KW-1185">Reference proteome</keyword>
<evidence type="ECO:0000256" key="1">
    <source>
        <dbReference type="SAM" id="MobiDB-lite"/>
    </source>
</evidence>
<name>A0ABD3MTK2_9STRA</name>
<gene>
    <name evidence="2" type="ORF">ACHAW5_002084</name>
</gene>
<evidence type="ECO:0000313" key="2">
    <source>
        <dbReference type="EMBL" id="KAL3767281.1"/>
    </source>
</evidence>
<comment type="caution">
    <text evidence="2">The sequence shown here is derived from an EMBL/GenBank/DDBJ whole genome shotgun (WGS) entry which is preliminary data.</text>
</comment>
<evidence type="ECO:0000313" key="3">
    <source>
        <dbReference type="Proteomes" id="UP001530315"/>
    </source>
</evidence>
<feature type="compositionally biased region" description="Polar residues" evidence="1">
    <location>
        <begin position="391"/>
        <end position="404"/>
    </location>
</feature>
<reference evidence="2 3" key="1">
    <citation type="submission" date="2024-10" db="EMBL/GenBank/DDBJ databases">
        <title>Updated reference genomes for cyclostephanoid diatoms.</title>
        <authorList>
            <person name="Roberts W.R."/>
            <person name="Alverson A.J."/>
        </authorList>
    </citation>
    <scope>NUCLEOTIDE SEQUENCE [LARGE SCALE GENOMIC DNA]</scope>
    <source>
        <strain evidence="2 3">AJA276-08</strain>
    </source>
</reference>